<dbReference type="PANTHER" id="PTHR24124">
    <property type="entry name" value="ANKYRIN REPEAT FAMILY A"/>
    <property type="match status" value="1"/>
</dbReference>
<evidence type="ECO:0000256" key="1">
    <source>
        <dbReference type="ARBA" id="ARBA00022737"/>
    </source>
</evidence>
<evidence type="ECO:0000313" key="4">
    <source>
        <dbReference type="EMBL" id="KAJ6041457.1"/>
    </source>
</evidence>
<dbReference type="Gene3D" id="1.25.40.20">
    <property type="entry name" value="Ankyrin repeat-containing domain"/>
    <property type="match status" value="1"/>
</dbReference>
<name>A0AAD6IBE2_PENCN</name>
<dbReference type="AlphaFoldDB" id="A0AAD6IBE2"/>
<feature type="repeat" description="ANK" evidence="3">
    <location>
        <begin position="248"/>
        <end position="280"/>
    </location>
</feature>
<accession>A0AAD6IBE2</accession>
<evidence type="ECO:0000256" key="3">
    <source>
        <dbReference type="PROSITE-ProRule" id="PRU00023"/>
    </source>
</evidence>
<keyword evidence="2 3" id="KW-0040">ANK repeat</keyword>
<evidence type="ECO:0008006" key="6">
    <source>
        <dbReference type="Google" id="ProtNLM"/>
    </source>
</evidence>
<dbReference type="Pfam" id="PF12796">
    <property type="entry name" value="Ank_2"/>
    <property type="match status" value="2"/>
</dbReference>
<reference evidence="4" key="1">
    <citation type="journal article" date="2023" name="IMA Fungus">
        <title>Comparative genomic study of the Penicillium genus elucidates a diverse pangenome and 15 lateral gene transfer events.</title>
        <authorList>
            <person name="Petersen C."/>
            <person name="Sorensen T."/>
            <person name="Nielsen M.R."/>
            <person name="Sondergaard T.E."/>
            <person name="Sorensen J.L."/>
            <person name="Fitzpatrick D.A."/>
            <person name="Frisvad J.C."/>
            <person name="Nielsen K.L."/>
        </authorList>
    </citation>
    <scope>NUCLEOTIDE SEQUENCE</scope>
    <source>
        <strain evidence="4">IBT 15450</strain>
    </source>
</reference>
<dbReference type="PROSITE" id="PS50088">
    <property type="entry name" value="ANK_REPEAT"/>
    <property type="match status" value="2"/>
</dbReference>
<feature type="repeat" description="ANK" evidence="3">
    <location>
        <begin position="200"/>
        <end position="228"/>
    </location>
</feature>
<dbReference type="SMART" id="SM00248">
    <property type="entry name" value="ANK"/>
    <property type="match status" value="6"/>
</dbReference>
<protein>
    <recommendedName>
        <fullName evidence="6">Ankyrin repeat protein</fullName>
    </recommendedName>
</protein>
<dbReference type="GO" id="GO:0005634">
    <property type="term" value="C:nucleus"/>
    <property type="evidence" value="ECO:0007669"/>
    <property type="project" value="TreeGrafter"/>
</dbReference>
<sequence>MSSKSPPVQHYITEEFPTDLFAKPTLIETMRQLECPDQVLQTCKAMRKGQMGSLARFIYRTALHTAIGMDDKETAQKLAEQTSGWNLTNYNLAFLAKDHGTEALELLKTLELFSKPDDIAVVLFLADLRNEKEVEYARRNIPVPEGWQIGSDHEVAIRWLREHTADDAWNDNIQTIICFAAENGQTKIVEGLIKQNPKVDCRNALSYALSSGQTDVVKILIENGVDPDEPICWPPSLVCNKSSDRQSWDITPLAYASVTGHIALIRLLLEKGADVNFKNRHGVTTFFDYACSLNPDPMVVQILMDGGAIVNKTDDDGFTALMCATDPQVVRILSSNESSLYFRDEDGESPLIHQAGNPEALQILLPCYTKECLAFHKVFWRAISVCNPRGALVLMEYCANIGLELDIGKKEGEYKRFRELVILSLRFLVRYDPINDELQQKISEIVHEIKCYLECYLQKLENGYSDRAEMEHELKAISDNYRARYTNHEDFSSDMDG</sequence>
<dbReference type="Pfam" id="PF00023">
    <property type="entry name" value="Ank"/>
    <property type="match status" value="1"/>
</dbReference>
<dbReference type="SUPFAM" id="SSF48403">
    <property type="entry name" value="Ankyrin repeat"/>
    <property type="match status" value="1"/>
</dbReference>
<reference evidence="4" key="2">
    <citation type="submission" date="2023-01" db="EMBL/GenBank/DDBJ databases">
        <authorList>
            <person name="Petersen C."/>
        </authorList>
    </citation>
    <scope>NUCLEOTIDE SEQUENCE</scope>
    <source>
        <strain evidence="4">IBT 15450</strain>
    </source>
</reference>
<evidence type="ECO:0000313" key="5">
    <source>
        <dbReference type="Proteomes" id="UP001219568"/>
    </source>
</evidence>
<keyword evidence="1" id="KW-0677">Repeat</keyword>
<keyword evidence="5" id="KW-1185">Reference proteome</keyword>
<evidence type="ECO:0000256" key="2">
    <source>
        <dbReference type="ARBA" id="ARBA00023043"/>
    </source>
</evidence>
<dbReference type="PROSITE" id="PS50297">
    <property type="entry name" value="ANK_REP_REGION"/>
    <property type="match status" value="2"/>
</dbReference>
<dbReference type="PANTHER" id="PTHR24124:SF14">
    <property type="entry name" value="CHROMOSOME UNDETERMINED SCAFFOLD_25, WHOLE GENOME SHOTGUN SEQUENCE"/>
    <property type="match status" value="1"/>
</dbReference>
<dbReference type="InterPro" id="IPR002110">
    <property type="entry name" value="Ankyrin_rpt"/>
</dbReference>
<dbReference type="Proteomes" id="UP001219568">
    <property type="component" value="Unassembled WGS sequence"/>
</dbReference>
<organism evidence="4 5">
    <name type="scientific">Penicillium canescens</name>
    <dbReference type="NCBI Taxonomy" id="5083"/>
    <lineage>
        <taxon>Eukaryota</taxon>
        <taxon>Fungi</taxon>
        <taxon>Dikarya</taxon>
        <taxon>Ascomycota</taxon>
        <taxon>Pezizomycotina</taxon>
        <taxon>Eurotiomycetes</taxon>
        <taxon>Eurotiomycetidae</taxon>
        <taxon>Eurotiales</taxon>
        <taxon>Aspergillaceae</taxon>
        <taxon>Penicillium</taxon>
    </lineage>
</organism>
<comment type="caution">
    <text evidence="4">The sequence shown here is derived from an EMBL/GenBank/DDBJ whole genome shotgun (WGS) entry which is preliminary data.</text>
</comment>
<dbReference type="InterPro" id="IPR036770">
    <property type="entry name" value="Ankyrin_rpt-contain_sf"/>
</dbReference>
<gene>
    <name evidence="4" type="ORF">N7460_006847</name>
</gene>
<proteinExistence type="predicted"/>
<dbReference type="GO" id="GO:0010468">
    <property type="term" value="P:regulation of gene expression"/>
    <property type="evidence" value="ECO:0007669"/>
    <property type="project" value="TreeGrafter"/>
</dbReference>
<dbReference type="EMBL" id="JAQJZL010000005">
    <property type="protein sequence ID" value="KAJ6041457.1"/>
    <property type="molecule type" value="Genomic_DNA"/>
</dbReference>